<protein>
    <submittedName>
        <fullName evidence="1">Uncharacterized protein</fullName>
    </submittedName>
</protein>
<name>A0A565BFH6_9BRAS</name>
<evidence type="ECO:0000313" key="1">
    <source>
        <dbReference type="EMBL" id="VVB00062.1"/>
    </source>
</evidence>
<gene>
    <name evidence="1" type="ORF">ANE_LOCUS10506</name>
</gene>
<reference evidence="1" key="1">
    <citation type="submission" date="2019-07" db="EMBL/GenBank/DDBJ databases">
        <authorList>
            <person name="Dittberner H."/>
        </authorList>
    </citation>
    <scope>NUCLEOTIDE SEQUENCE [LARGE SCALE GENOMIC DNA]</scope>
</reference>
<comment type="caution">
    <text evidence="1">The sequence shown here is derived from an EMBL/GenBank/DDBJ whole genome shotgun (WGS) entry which is preliminary data.</text>
</comment>
<dbReference type="AlphaFoldDB" id="A0A565BFH6"/>
<proteinExistence type="predicted"/>
<sequence length="59" mass="6401">MHPIDPLERTLVNSVTETGQLDDAAAGYAKLMDASKRVLKLVAIAEMVEVSEKDTKVSD</sequence>
<keyword evidence="2" id="KW-1185">Reference proteome</keyword>
<evidence type="ECO:0000313" key="2">
    <source>
        <dbReference type="Proteomes" id="UP000489600"/>
    </source>
</evidence>
<organism evidence="1 2">
    <name type="scientific">Arabis nemorensis</name>
    <dbReference type="NCBI Taxonomy" id="586526"/>
    <lineage>
        <taxon>Eukaryota</taxon>
        <taxon>Viridiplantae</taxon>
        <taxon>Streptophyta</taxon>
        <taxon>Embryophyta</taxon>
        <taxon>Tracheophyta</taxon>
        <taxon>Spermatophyta</taxon>
        <taxon>Magnoliopsida</taxon>
        <taxon>eudicotyledons</taxon>
        <taxon>Gunneridae</taxon>
        <taxon>Pentapetalae</taxon>
        <taxon>rosids</taxon>
        <taxon>malvids</taxon>
        <taxon>Brassicales</taxon>
        <taxon>Brassicaceae</taxon>
        <taxon>Arabideae</taxon>
        <taxon>Arabis</taxon>
    </lineage>
</organism>
<accession>A0A565BFH6</accession>
<dbReference type="EMBL" id="CABITT030000004">
    <property type="protein sequence ID" value="VVB00062.1"/>
    <property type="molecule type" value="Genomic_DNA"/>
</dbReference>
<dbReference type="Proteomes" id="UP000489600">
    <property type="component" value="Unassembled WGS sequence"/>
</dbReference>